<dbReference type="PANTHER" id="PTHR11647">
    <property type="entry name" value="HYDRANTOINASE/DIHYDROPYRIMIDINASE FAMILY MEMBER"/>
    <property type="match status" value="1"/>
</dbReference>
<dbReference type="SUPFAM" id="SSF51338">
    <property type="entry name" value="Composite domain of metallo-dependent hydrolases"/>
    <property type="match status" value="1"/>
</dbReference>
<dbReference type="KEGG" id="sted:SPTER_11030"/>
<organism evidence="2 3">
    <name type="scientific">Sporomusa termitida</name>
    <dbReference type="NCBI Taxonomy" id="2377"/>
    <lineage>
        <taxon>Bacteria</taxon>
        <taxon>Bacillati</taxon>
        <taxon>Bacillota</taxon>
        <taxon>Negativicutes</taxon>
        <taxon>Selenomonadales</taxon>
        <taxon>Sporomusaceae</taxon>
        <taxon>Sporomusa</taxon>
    </lineage>
</organism>
<keyword evidence="2" id="KW-0378">Hydrolase</keyword>
<name>A0A517DR10_9FIRM</name>
<dbReference type="SUPFAM" id="SSF51556">
    <property type="entry name" value="Metallo-dependent hydrolases"/>
    <property type="match status" value="1"/>
</dbReference>
<dbReference type="GO" id="GO:0005829">
    <property type="term" value="C:cytosol"/>
    <property type="evidence" value="ECO:0007669"/>
    <property type="project" value="TreeGrafter"/>
</dbReference>
<reference evidence="2 3" key="1">
    <citation type="submission" date="2019-02" db="EMBL/GenBank/DDBJ databases">
        <title>Closed genome of Sporomusa termitida DSM 4440.</title>
        <authorList>
            <person name="Poehlein A."/>
            <person name="Daniel R."/>
        </authorList>
    </citation>
    <scope>NUCLEOTIDE SEQUENCE [LARGE SCALE GENOMIC DNA]</scope>
    <source>
        <strain evidence="2 3">DSM 4440</strain>
    </source>
</reference>
<keyword evidence="3" id="KW-1185">Reference proteome</keyword>
<dbReference type="EC" id="3.5.1.81" evidence="2"/>
<evidence type="ECO:0000259" key="1">
    <source>
        <dbReference type="Pfam" id="PF07969"/>
    </source>
</evidence>
<proteinExistence type="predicted"/>
<gene>
    <name evidence="2" type="primary">dan</name>
    <name evidence="2" type="ORF">SPTER_11030</name>
</gene>
<dbReference type="InterPro" id="IPR013108">
    <property type="entry name" value="Amidohydro_3"/>
</dbReference>
<evidence type="ECO:0000313" key="3">
    <source>
        <dbReference type="Proteomes" id="UP000320776"/>
    </source>
</evidence>
<dbReference type="InterPro" id="IPR011059">
    <property type="entry name" value="Metal-dep_hydrolase_composite"/>
</dbReference>
<dbReference type="Proteomes" id="UP000320776">
    <property type="component" value="Chromosome"/>
</dbReference>
<sequence>MNTPILIKGATIYDGSGTPPFIADVLIAGGVISRIGRTIQPAGCEVVEAAGRILAPGFINTHSHSELEIFRDPRLLQVIGQGITTEVLGQDGSSVAPIDDAHVRELAENMAPLCGKTDRPYWWRSYADYMHEIETVNPAVRFVGLVGHGTVRMRVMGSENRVPTPGELKQICDIIEDSMAEGACGVSFGMIYPPSSYAPTEELIAVCRVVARHDGIVMVHTRNEMGRLIESFEEMVHVMKESGVRLLISHLKSLGFLNWGKVLRILDRMEQLQAEGYDITFDQYPWTAGSTGMKVIAPGWAYAGGEDEFHKRLHDPGLYEKILADTREELYARGSGKSVQIAAVPPGEFEWMAGLQLDAVAKRLDMDEAVAVLHILEKTRSSIICVYHALCEADVQKVMQSPYHCVCTDGIVGAVPHPRAYSTFPRFLGRYVRELGVIPLQTAIRNITFEPARRLRLWDRGLVRTGLAADLVLFDYERVMDTNSYAEPKKLPTGICKVWVKGVLRYQEGMSF</sequence>
<dbReference type="GO" id="GO:0047420">
    <property type="term" value="F:N-acyl-D-amino-acid deacylase activity"/>
    <property type="evidence" value="ECO:0007669"/>
    <property type="project" value="UniProtKB-EC"/>
</dbReference>
<dbReference type="InterPro" id="IPR023100">
    <property type="entry name" value="D-aminoacylase_insert_dom_sf"/>
</dbReference>
<evidence type="ECO:0000313" key="2">
    <source>
        <dbReference type="EMBL" id="QDR79803.1"/>
    </source>
</evidence>
<dbReference type="RefSeq" id="WP_144349398.1">
    <property type="nucleotide sequence ID" value="NZ_CP036259.1"/>
</dbReference>
<dbReference type="AlphaFoldDB" id="A0A517DR10"/>
<dbReference type="OrthoDB" id="9775607at2"/>
<dbReference type="CDD" id="cd01297">
    <property type="entry name" value="D-aminoacylase"/>
    <property type="match status" value="1"/>
</dbReference>
<dbReference type="EMBL" id="CP036259">
    <property type="protein sequence ID" value="QDR79803.1"/>
    <property type="molecule type" value="Genomic_DNA"/>
</dbReference>
<dbReference type="InterPro" id="IPR050378">
    <property type="entry name" value="Metallo-dep_Hydrolases_sf"/>
</dbReference>
<dbReference type="Gene3D" id="2.30.40.10">
    <property type="entry name" value="Urease, subunit C, domain 1"/>
    <property type="match status" value="1"/>
</dbReference>
<dbReference type="Gene3D" id="3.30.1490.130">
    <property type="entry name" value="D-aminoacylase. Domain 3"/>
    <property type="match status" value="1"/>
</dbReference>
<dbReference type="PANTHER" id="PTHR11647:SF1">
    <property type="entry name" value="COLLAPSIN RESPONSE MEDIATOR PROTEIN"/>
    <property type="match status" value="1"/>
</dbReference>
<dbReference type="Pfam" id="PF07969">
    <property type="entry name" value="Amidohydro_3"/>
    <property type="match status" value="1"/>
</dbReference>
<dbReference type="Gene3D" id="3.20.20.140">
    <property type="entry name" value="Metal-dependent hydrolases"/>
    <property type="match status" value="1"/>
</dbReference>
<dbReference type="GO" id="GO:0016812">
    <property type="term" value="F:hydrolase activity, acting on carbon-nitrogen (but not peptide) bonds, in cyclic amides"/>
    <property type="evidence" value="ECO:0007669"/>
    <property type="project" value="TreeGrafter"/>
</dbReference>
<accession>A0A517DR10</accession>
<dbReference type="InterPro" id="IPR032466">
    <property type="entry name" value="Metal_Hydrolase"/>
</dbReference>
<protein>
    <submittedName>
        <fullName evidence="2">D-aminoacylase</fullName>
        <ecNumber evidence="2">3.5.1.81</ecNumber>
    </submittedName>
</protein>
<feature type="domain" description="Amidohydrolase 3" evidence="1">
    <location>
        <begin position="45"/>
        <end position="503"/>
    </location>
</feature>